<keyword evidence="4" id="KW-0175">Coiled coil</keyword>
<sequence>MSEWNEFYLSDVGTLARGKSKHRPRWADHLYGGPYPFIQTGDISAANKYINTYRQTYSEAGLAQSKLWDKGTLCITIAANIAEIAILELPACFPDSVLGFIPNPEKVDLNFVFYTLTFLKARIQNLAIGSVQENINLGTFKNIKFFFPSVKKQKEIASVLSCLDRKIENLRKQNDTLEAIAQTLFKHWFVDFEFPNADGKPYKSSGGAMEPSELGEIPAGWRVGKLGDVVKVNAESISKSYQHKEIEYVDISSVGIGVLEGTTSYLFKNAPSRARRLVKHGDVIWSGVRPNRKSYLFISHPPENLVVSTGFITLTPDSIPSSYLYSWVTTESFVEYLTFNASGSAYPAIKAEHFEIADVLLPDKFNLTKFHAVIEPMREKIHQNSRQLQTLTKTRDLLLPKLMSGKLRIKP</sequence>
<dbReference type="Gene3D" id="3.90.220.20">
    <property type="entry name" value="DNA methylase specificity domains"/>
    <property type="match status" value="2"/>
</dbReference>
<dbReference type="EMBL" id="DS989856">
    <property type="protein sequence ID" value="EDX73621.1"/>
    <property type="molecule type" value="Genomic_DNA"/>
</dbReference>
<dbReference type="GO" id="GO:0003677">
    <property type="term" value="F:DNA binding"/>
    <property type="evidence" value="ECO:0007669"/>
    <property type="project" value="UniProtKB-KW"/>
</dbReference>
<evidence type="ECO:0000256" key="4">
    <source>
        <dbReference type="SAM" id="Coils"/>
    </source>
</evidence>
<dbReference type="GO" id="GO:0009307">
    <property type="term" value="P:DNA restriction-modification system"/>
    <property type="evidence" value="ECO:0007669"/>
    <property type="project" value="UniProtKB-KW"/>
</dbReference>
<accession>B4VWN0</accession>
<evidence type="ECO:0000313" key="6">
    <source>
        <dbReference type="EMBL" id="EDX73621.1"/>
    </source>
</evidence>
<keyword evidence="7" id="KW-1185">Reference proteome</keyword>
<evidence type="ECO:0000256" key="2">
    <source>
        <dbReference type="ARBA" id="ARBA00022747"/>
    </source>
</evidence>
<dbReference type="Gene3D" id="1.10.287.1120">
    <property type="entry name" value="Bipartite methylase S protein"/>
    <property type="match status" value="1"/>
</dbReference>
<evidence type="ECO:0000256" key="3">
    <source>
        <dbReference type="ARBA" id="ARBA00023125"/>
    </source>
</evidence>
<proteinExistence type="inferred from homology"/>
<protein>
    <submittedName>
        <fullName evidence="6">Type I restriction modification DNA specificity domain protein</fullName>
    </submittedName>
</protein>
<dbReference type="CDD" id="cd17282">
    <property type="entry name" value="RMtype1_S_Eco16444ORF1681_TRD1-CR1_like"/>
    <property type="match status" value="1"/>
</dbReference>
<comment type="similarity">
    <text evidence="1">Belongs to the type-I restriction system S methylase family.</text>
</comment>
<evidence type="ECO:0000256" key="1">
    <source>
        <dbReference type="ARBA" id="ARBA00010923"/>
    </source>
</evidence>
<feature type="coiled-coil region" evidence="4">
    <location>
        <begin position="160"/>
        <end position="187"/>
    </location>
</feature>
<dbReference type="HOGENOM" id="CLU_021095_2_1_3"/>
<dbReference type="SUPFAM" id="SSF116734">
    <property type="entry name" value="DNA methylase specificity domain"/>
    <property type="match status" value="2"/>
</dbReference>
<reference evidence="6 7" key="1">
    <citation type="submission" date="2008-07" db="EMBL/GenBank/DDBJ databases">
        <authorList>
            <person name="Tandeau de Marsac N."/>
            <person name="Ferriera S."/>
            <person name="Johnson J."/>
            <person name="Kravitz S."/>
            <person name="Beeson K."/>
            <person name="Sutton G."/>
            <person name="Rogers Y.-H."/>
            <person name="Friedman R."/>
            <person name="Frazier M."/>
            <person name="Venter J.C."/>
        </authorList>
    </citation>
    <scope>NUCLEOTIDE SEQUENCE [LARGE SCALE GENOMIC DNA]</scope>
    <source>
        <strain evidence="6 7">PCC 7420</strain>
    </source>
</reference>
<dbReference type="PANTHER" id="PTHR30408:SF13">
    <property type="entry name" value="TYPE I RESTRICTION ENZYME HINDI SPECIFICITY SUBUNIT"/>
    <property type="match status" value="1"/>
</dbReference>
<dbReference type="InterPro" id="IPR044946">
    <property type="entry name" value="Restrct_endonuc_typeI_TRD_sf"/>
</dbReference>
<dbReference type="Proteomes" id="UP000003835">
    <property type="component" value="Unassembled WGS sequence"/>
</dbReference>
<feature type="domain" description="Type I restriction modification DNA specificity" evidence="5">
    <location>
        <begin position="1"/>
        <end position="178"/>
    </location>
</feature>
<dbReference type="PANTHER" id="PTHR30408">
    <property type="entry name" value="TYPE-1 RESTRICTION ENZYME ECOKI SPECIFICITY PROTEIN"/>
    <property type="match status" value="1"/>
</dbReference>
<dbReference type="OrthoDB" id="9815652at2"/>
<keyword evidence="3" id="KW-0238">DNA-binding</keyword>
<keyword evidence="2" id="KW-0680">Restriction system</keyword>
<gene>
    <name evidence="6" type="ORF">MC7420_6669</name>
</gene>
<dbReference type="STRING" id="118168.MC7420_6669"/>
<dbReference type="eggNOG" id="COG0732">
    <property type="taxonomic scope" value="Bacteria"/>
</dbReference>
<dbReference type="InterPro" id="IPR052021">
    <property type="entry name" value="Type-I_RS_S_subunit"/>
</dbReference>
<dbReference type="Pfam" id="PF01420">
    <property type="entry name" value="Methylase_S"/>
    <property type="match status" value="1"/>
</dbReference>
<dbReference type="RefSeq" id="WP_006102826.1">
    <property type="nucleotide sequence ID" value="NZ_DS989856.1"/>
</dbReference>
<organism evidence="6 7">
    <name type="scientific">Coleofasciculus chthonoplastes PCC 7420</name>
    <dbReference type="NCBI Taxonomy" id="118168"/>
    <lineage>
        <taxon>Bacteria</taxon>
        <taxon>Bacillati</taxon>
        <taxon>Cyanobacteriota</taxon>
        <taxon>Cyanophyceae</taxon>
        <taxon>Coleofasciculales</taxon>
        <taxon>Coleofasciculaceae</taxon>
        <taxon>Coleofasciculus</taxon>
    </lineage>
</organism>
<name>B4VWN0_9CYAN</name>
<evidence type="ECO:0000313" key="7">
    <source>
        <dbReference type="Proteomes" id="UP000003835"/>
    </source>
</evidence>
<dbReference type="AlphaFoldDB" id="B4VWN0"/>
<dbReference type="InterPro" id="IPR000055">
    <property type="entry name" value="Restrct_endonuc_typeI_TRD"/>
</dbReference>
<evidence type="ECO:0000259" key="5">
    <source>
        <dbReference type="Pfam" id="PF01420"/>
    </source>
</evidence>